<dbReference type="Proteomes" id="UP000305948">
    <property type="component" value="Unassembled WGS sequence"/>
</dbReference>
<evidence type="ECO:0000256" key="3">
    <source>
        <dbReference type="ARBA" id="ARBA00022705"/>
    </source>
</evidence>
<reference evidence="9 10" key="1">
    <citation type="journal article" date="2019" name="Nat. Ecol. Evol.">
        <title>Megaphylogeny resolves global patterns of mushroom evolution.</title>
        <authorList>
            <person name="Varga T."/>
            <person name="Krizsan K."/>
            <person name="Foldi C."/>
            <person name="Dima B."/>
            <person name="Sanchez-Garcia M."/>
            <person name="Sanchez-Ramirez S."/>
            <person name="Szollosi G.J."/>
            <person name="Szarkandi J.G."/>
            <person name="Papp V."/>
            <person name="Albert L."/>
            <person name="Andreopoulos W."/>
            <person name="Angelini C."/>
            <person name="Antonin V."/>
            <person name="Barry K.W."/>
            <person name="Bougher N.L."/>
            <person name="Buchanan P."/>
            <person name="Buyck B."/>
            <person name="Bense V."/>
            <person name="Catcheside P."/>
            <person name="Chovatia M."/>
            <person name="Cooper J."/>
            <person name="Damon W."/>
            <person name="Desjardin D."/>
            <person name="Finy P."/>
            <person name="Geml J."/>
            <person name="Haridas S."/>
            <person name="Hughes K."/>
            <person name="Justo A."/>
            <person name="Karasinski D."/>
            <person name="Kautmanova I."/>
            <person name="Kiss B."/>
            <person name="Kocsube S."/>
            <person name="Kotiranta H."/>
            <person name="LaButti K.M."/>
            <person name="Lechner B.E."/>
            <person name="Liimatainen K."/>
            <person name="Lipzen A."/>
            <person name="Lukacs Z."/>
            <person name="Mihaltcheva S."/>
            <person name="Morgado L.N."/>
            <person name="Niskanen T."/>
            <person name="Noordeloos M.E."/>
            <person name="Ohm R.A."/>
            <person name="Ortiz-Santana B."/>
            <person name="Ovrebo C."/>
            <person name="Racz N."/>
            <person name="Riley R."/>
            <person name="Savchenko A."/>
            <person name="Shiryaev A."/>
            <person name="Soop K."/>
            <person name="Spirin V."/>
            <person name="Szebenyi C."/>
            <person name="Tomsovsky M."/>
            <person name="Tulloss R.E."/>
            <person name="Uehling J."/>
            <person name="Grigoriev I.V."/>
            <person name="Vagvolgyi C."/>
            <person name="Papp T."/>
            <person name="Martin F.M."/>
            <person name="Miettinen O."/>
            <person name="Hibbett D.S."/>
            <person name="Nagy L.G."/>
        </authorList>
    </citation>
    <scope>NUCLEOTIDE SEQUENCE [LARGE SCALE GENOMIC DNA]</scope>
    <source>
        <strain evidence="9 10">OMC1185</strain>
    </source>
</reference>
<keyword evidence="4 5" id="KW-0539">Nucleus</keyword>
<evidence type="ECO:0000259" key="8">
    <source>
        <dbReference type="Pfam" id="PF24882"/>
    </source>
</evidence>
<dbReference type="GO" id="GO:0003688">
    <property type="term" value="F:DNA replication origin binding"/>
    <property type="evidence" value="ECO:0007669"/>
    <property type="project" value="UniProtKB-UniRule"/>
</dbReference>
<dbReference type="InterPro" id="IPR056772">
    <property type="entry name" value="RecA-like_ORC2"/>
</dbReference>
<evidence type="ECO:0000313" key="10">
    <source>
        <dbReference type="Proteomes" id="UP000305948"/>
    </source>
</evidence>
<evidence type="ECO:0000256" key="1">
    <source>
        <dbReference type="ARBA" id="ARBA00004123"/>
    </source>
</evidence>
<name>A0A5C3N6F7_9AGAM</name>
<evidence type="ECO:0000256" key="4">
    <source>
        <dbReference type="ARBA" id="ARBA00023242"/>
    </source>
</evidence>
<comment type="function">
    <text evidence="5">Component of the origin recognition complex (ORC) that binds origins of replication. DNA-binding is ATP-dependent. ORC is required to assemble the pre-replication complex necessary to initiate DNA replication.</text>
</comment>
<dbReference type="Pfam" id="PF04084">
    <property type="entry name" value="RecA-like_ORC2"/>
    <property type="match status" value="1"/>
</dbReference>
<keyword evidence="10" id="KW-1185">Reference proteome</keyword>
<feature type="compositionally biased region" description="Basic and acidic residues" evidence="6">
    <location>
        <begin position="34"/>
        <end position="43"/>
    </location>
</feature>
<evidence type="ECO:0000313" key="9">
    <source>
        <dbReference type="EMBL" id="TFK49341.1"/>
    </source>
</evidence>
<feature type="region of interest" description="Disordered" evidence="6">
    <location>
        <begin position="1"/>
        <end position="43"/>
    </location>
</feature>
<dbReference type="GO" id="GO:0006260">
    <property type="term" value="P:DNA replication"/>
    <property type="evidence" value="ECO:0007669"/>
    <property type="project" value="UniProtKB-UniRule"/>
</dbReference>
<organism evidence="9 10">
    <name type="scientific">Heliocybe sulcata</name>
    <dbReference type="NCBI Taxonomy" id="5364"/>
    <lineage>
        <taxon>Eukaryota</taxon>
        <taxon>Fungi</taxon>
        <taxon>Dikarya</taxon>
        <taxon>Basidiomycota</taxon>
        <taxon>Agaricomycotina</taxon>
        <taxon>Agaricomycetes</taxon>
        <taxon>Gloeophyllales</taxon>
        <taxon>Gloeophyllaceae</taxon>
        <taxon>Heliocybe</taxon>
    </lineage>
</organism>
<dbReference type="InterPro" id="IPR007220">
    <property type="entry name" value="ORC2"/>
</dbReference>
<dbReference type="Pfam" id="PF24882">
    <property type="entry name" value="WHD_ORC2"/>
    <property type="match status" value="1"/>
</dbReference>
<dbReference type="PANTHER" id="PTHR14052:SF0">
    <property type="entry name" value="ORIGIN RECOGNITION COMPLEX SUBUNIT 2"/>
    <property type="match status" value="1"/>
</dbReference>
<evidence type="ECO:0000259" key="7">
    <source>
        <dbReference type="Pfam" id="PF04084"/>
    </source>
</evidence>
<dbReference type="OrthoDB" id="346673at2759"/>
<dbReference type="InterPro" id="IPR056773">
    <property type="entry name" value="WHD_ORC2"/>
</dbReference>
<protein>
    <recommendedName>
        <fullName evidence="5">Origin recognition complex subunit 2</fullName>
    </recommendedName>
</protein>
<evidence type="ECO:0000256" key="2">
    <source>
        <dbReference type="ARBA" id="ARBA00007421"/>
    </source>
</evidence>
<sequence length="436" mass="47725">MDVDGEDGYLGEDMGAEDWIDDAATSPRKRRSRPEHTQDLEESHSIIAETAFDAYFVQASKSSRTSDHVFSESLEPLSAEEYLAAIKPLQVQPAQLRQHSRLLSRHREYFGNYLRELEAGFNILFFGFGSKRDILNEFAVETCAKQGHVVIVNGFQPNFSIKDMLSSIVSLPGVSSVDLSSQTLDGQARRICDYFASLSKRPLYLVVHNIDAPNLRTPKARSCLSILCGSPAIRVAASVDLLHAPLLWSSTESMTRKRISSSGAAHRGYAWLWHDLTTLAPHDFELSLADRSSISGASGFMGTGHTRLQQDQLANGVAMTETAAQHILASVTEKAKKLFSMMAKMQVKATDEASGATGDPQQFAVGYDTLFNAARDNFVATNDTALRSLLGEFRDHGLVLSSTVGGPGGGEVLWIPLRKERLVKVVETLEQAATST</sequence>
<keyword evidence="3 5" id="KW-0235">DNA replication</keyword>
<feature type="domain" description="Origin recognition complex subunit 2 winged-helix" evidence="8">
    <location>
        <begin position="358"/>
        <end position="420"/>
    </location>
</feature>
<comment type="similarity">
    <text evidence="2 5">Belongs to the ORC2 family.</text>
</comment>
<gene>
    <name evidence="9" type="ORF">OE88DRAFT_1662854</name>
</gene>
<comment type="subunit">
    <text evidence="5">Component of the origin recognition complex (ORC).</text>
</comment>
<dbReference type="AlphaFoldDB" id="A0A5C3N6F7"/>
<dbReference type="PANTHER" id="PTHR14052">
    <property type="entry name" value="ORIGIN RECOGNITION COMPLEX SUBUNIT 2"/>
    <property type="match status" value="1"/>
</dbReference>
<evidence type="ECO:0000256" key="5">
    <source>
        <dbReference type="RuleBase" id="RU368084"/>
    </source>
</evidence>
<dbReference type="EMBL" id="ML213516">
    <property type="protein sequence ID" value="TFK49341.1"/>
    <property type="molecule type" value="Genomic_DNA"/>
</dbReference>
<proteinExistence type="inferred from homology"/>
<dbReference type="STRING" id="5364.A0A5C3N6F7"/>
<evidence type="ECO:0000256" key="6">
    <source>
        <dbReference type="SAM" id="MobiDB-lite"/>
    </source>
</evidence>
<accession>A0A5C3N6F7</accession>
<feature type="domain" description="Origin recognition complex subunit 2 RecA-like" evidence="7">
    <location>
        <begin position="100"/>
        <end position="276"/>
    </location>
</feature>
<comment type="subcellular location">
    <subcellularLocation>
        <location evidence="1 5">Nucleus</location>
    </subcellularLocation>
</comment>
<dbReference type="GO" id="GO:0005664">
    <property type="term" value="C:nuclear origin of replication recognition complex"/>
    <property type="evidence" value="ECO:0007669"/>
    <property type="project" value="UniProtKB-UniRule"/>
</dbReference>
<feature type="compositionally biased region" description="Acidic residues" evidence="6">
    <location>
        <begin position="1"/>
        <end position="21"/>
    </location>
</feature>